<name>A0A7G9YXJ5_9EURY</name>
<dbReference type="PANTHER" id="PTHR44394">
    <property type="entry name" value="BETA-ALANINE-ACTIVATING ENZYME"/>
    <property type="match status" value="1"/>
</dbReference>
<dbReference type="InterPro" id="IPR013517">
    <property type="entry name" value="FG-GAP"/>
</dbReference>
<dbReference type="Gene3D" id="2.130.10.10">
    <property type="entry name" value="YVTN repeat-like/Quinoprotein amine dehydrogenase"/>
    <property type="match status" value="2"/>
</dbReference>
<protein>
    <recommendedName>
        <fullName evidence="3">PKD/Chitinase domain-containing protein</fullName>
    </recommendedName>
</protein>
<proteinExistence type="predicted"/>
<dbReference type="InterPro" id="IPR015943">
    <property type="entry name" value="WD40/YVTN_repeat-like_dom_sf"/>
</dbReference>
<organism evidence="2">
    <name type="scientific">Candidatus Methanophagaceae archaeon ANME-1 ERB6</name>
    <dbReference type="NCBI Taxonomy" id="2759912"/>
    <lineage>
        <taxon>Archaea</taxon>
        <taxon>Methanobacteriati</taxon>
        <taxon>Methanobacteriota</taxon>
        <taxon>Stenosarchaea group</taxon>
        <taxon>Methanomicrobia</taxon>
        <taxon>Candidatus Methanophagales</taxon>
        <taxon>Candidatus Methanophagaceae</taxon>
    </lineage>
</organism>
<keyword evidence="1" id="KW-0732">Signal</keyword>
<dbReference type="EMBL" id="MT631519">
    <property type="protein sequence ID" value="QNO52729.1"/>
    <property type="molecule type" value="Genomic_DNA"/>
</dbReference>
<dbReference type="AlphaFoldDB" id="A0A7G9YXJ5"/>
<dbReference type="InterPro" id="IPR011047">
    <property type="entry name" value="Quinoprotein_ADH-like_sf"/>
</dbReference>
<dbReference type="Gene3D" id="2.130.10.130">
    <property type="entry name" value="Integrin alpha, N-terminal"/>
    <property type="match status" value="1"/>
</dbReference>
<accession>A0A7G9YXJ5</accession>
<dbReference type="GO" id="GO:0043041">
    <property type="term" value="P:amino acid activation for nonribosomal peptide biosynthetic process"/>
    <property type="evidence" value="ECO:0007669"/>
    <property type="project" value="TreeGrafter"/>
</dbReference>
<dbReference type="InterPro" id="IPR018391">
    <property type="entry name" value="PQQ_b-propeller_rpt"/>
</dbReference>
<evidence type="ECO:0000256" key="1">
    <source>
        <dbReference type="ARBA" id="ARBA00022729"/>
    </source>
</evidence>
<sequence>MYSARWKLVCVLVAITMVAVVMLAGVIPVNAQVNKPPVAQIDRIFPSPATEGEIVCFRGHGIDPDRFDLVVGYNWRSSIDGKLSTSGMFATRDLSVGEHVIHFKVKDRHGAWSAEDSQTLTIEPVKPNQPPEAYIDSITPSPATEGEIVCFKGHGTDPDRFDLVVGYNWRSSIDGKLSTSGMFATRGLSVGVHTIYFKVKDRHGKWSEEVSQILNVTLPSIKGDITGDGKPEVISTDGKELLVRDEKGPVWRLPTNARVEKLEDIDKNGVLDVKVSTPQKEFWYDGEGRLLQIVLKVLEEKESPLTKSSFSAWSYNTIENSVCWNAMKAERGLFWADLDGDLATAALSMGGLWHRDWGNCVDIGVVRHPTPFLWQYGWAFRIGDRPATRPVTGGWISMTCGGPTEWFYLYNKVLRGPNASPDNEADPEWWAVYVKHGDGGTGTSPVIPPFKYSTDVGDTWNTMQPPPSTFFATGDNRGDVYIYVYDPTNANFNPKRRIGNIGGECAAPAVADFNGDNYLDVIMANKGTTPPRFFLFLNDGTGAFNPIPMAIPPSFTGEIGRDAGMAADFTNDGNIDYAVIEWSSTGGPVKLWIWDSVVENWLSPQTLPISSTGLPEGMDTTLLFAVDPFPDIFLITKSPQIVYLLEQTNWGTWTAFPNIITPPISIPQQSFHGIAAGVFRCEELIVGVTDAIVGHDGWYSPSDPGAAWLYYGYHTLGFQSGAGNYEDIYDLNDPVDTNPGGGLGYVDAWDFDGDLKPELVATATHLGASAPGLGVFVIDDACTGFLSGNLENDVTAKRMWPIAAPSGPGVYKAKWYYDWPMFSHDTQRTGRADICGPRPFLVNDWVFDTGYEIWSSPAVGLDGTIYIGSQDVWMNPGDPMPRLYAINPDGTERWHFETTHYGKITASPAIGPDGTIYIATHEAPGSRPSPPCDPCPDIFAINPDGTEKWHLCLSFPPGVCGAGCEDDCCVGSDLAVINEGGMSVIYLGSWSGYLYRIEDHGTSGEIAWRTKISDYPLTFAPAVGPSGNIYIGTIRAFVGGGELVAVRPNGNIDWRVQLATTAGEIVCAPAVDIVYGDEAVYVGATDHQVHKVVGGNVVWSCLVGGDAVCSPAIKDLEPDGDIDIVFGTGSPDNKVYAITDVPPGNSWAPLWTFPTNGAIISSPAIDRPGTTYIGNNAGRVYAISKDGGASFSFFYQTNGGVWSSPAISRCKWSDGINWRLYVGSNDGNLYSLRGIDAR</sequence>
<dbReference type="InterPro" id="IPR028994">
    <property type="entry name" value="Integrin_alpha_N"/>
</dbReference>
<dbReference type="SUPFAM" id="SSF69318">
    <property type="entry name" value="Integrin alpha N-terminal domain"/>
    <property type="match status" value="1"/>
</dbReference>
<gene>
    <name evidence="2" type="ORF">JLLPAJDC_00041</name>
</gene>
<dbReference type="Pfam" id="PF13517">
    <property type="entry name" value="FG-GAP_3"/>
    <property type="match status" value="1"/>
</dbReference>
<dbReference type="Gene3D" id="2.40.10.480">
    <property type="match status" value="1"/>
</dbReference>
<dbReference type="InterPro" id="IPR052091">
    <property type="entry name" value="Beta-ala_Activ/Resist"/>
</dbReference>
<evidence type="ECO:0000313" key="2">
    <source>
        <dbReference type="EMBL" id="QNO52729.1"/>
    </source>
</evidence>
<evidence type="ECO:0008006" key="3">
    <source>
        <dbReference type="Google" id="ProtNLM"/>
    </source>
</evidence>
<dbReference type="PANTHER" id="PTHR44394:SF1">
    <property type="entry name" value="BETA-ALANINE-ACTIVATING ENZYME"/>
    <property type="match status" value="1"/>
</dbReference>
<dbReference type="SUPFAM" id="SSF50998">
    <property type="entry name" value="Quinoprotein alcohol dehydrogenase-like"/>
    <property type="match status" value="1"/>
</dbReference>
<reference evidence="2" key="1">
    <citation type="submission" date="2020-06" db="EMBL/GenBank/DDBJ databases">
        <title>Unique genomic features of the anaerobic methanotrophic archaea.</title>
        <authorList>
            <person name="Chadwick G.L."/>
            <person name="Skennerton C.T."/>
            <person name="Laso-Perez R."/>
            <person name="Leu A.O."/>
            <person name="Speth D.R."/>
            <person name="Yu H."/>
            <person name="Morgan-Lang C."/>
            <person name="Hatzenpichler R."/>
            <person name="Goudeau D."/>
            <person name="Malmstrom R."/>
            <person name="Brazelton W.J."/>
            <person name="Woyke T."/>
            <person name="Hallam S.J."/>
            <person name="Tyson G.W."/>
            <person name="Wegener G."/>
            <person name="Boetius A."/>
            <person name="Orphan V."/>
        </authorList>
    </citation>
    <scope>NUCLEOTIDE SEQUENCE</scope>
</reference>
<dbReference type="SMART" id="SM00564">
    <property type="entry name" value="PQQ"/>
    <property type="match status" value="6"/>
</dbReference>